<keyword evidence="3" id="KW-1185">Reference proteome</keyword>
<evidence type="ECO:0000259" key="1">
    <source>
        <dbReference type="Pfam" id="PF02721"/>
    </source>
</evidence>
<sequence length="265" mass="30229">MKPPHLITFASIQSHTNHLPDIFHYTVANRLKWYFDYHVYTYASLLHILTYQFFKPYWKSPFNVAKATVGKSDAQNNKHVSGEAAGSKYPTSHAELGLEIEIIPDMSGAKIVVERKGVSVRISGTKLDLFLDQLCVDVTGTIIVMIGRVWDASGVSDRYLSTDFVMCDAKGQMIHCFARASVAHNILQLKEGGIYSVTNFMVKPNKEEYRVIKDDSFMLEFDGSTTFKRVSVKEDGFLRYILNLVDFDAIELADNKCYWICFLHW</sequence>
<keyword evidence="2" id="KW-0548">Nucleotidyltransferase</keyword>
<dbReference type="EMBL" id="BQNB010011533">
    <property type="protein sequence ID" value="GJS91797.1"/>
    <property type="molecule type" value="Genomic_DNA"/>
</dbReference>
<dbReference type="GO" id="GO:0003964">
    <property type="term" value="F:RNA-directed DNA polymerase activity"/>
    <property type="evidence" value="ECO:0007669"/>
    <property type="project" value="UniProtKB-KW"/>
</dbReference>
<comment type="caution">
    <text evidence="2">The sequence shown here is derived from an EMBL/GenBank/DDBJ whole genome shotgun (WGS) entry which is preliminary data.</text>
</comment>
<dbReference type="InterPro" id="IPR003871">
    <property type="entry name" value="RFA1B/D_OB_1st"/>
</dbReference>
<dbReference type="SUPFAM" id="SSF50249">
    <property type="entry name" value="Nucleic acid-binding proteins"/>
    <property type="match status" value="1"/>
</dbReference>
<evidence type="ECO:0000313" key="3">
    <source>
        <dbReference type="Proteomes" id="UP001151760"/>
    </source>
</evidence>
<reference evidence="2" key="2">
    <citation type="submission" date="2022-01" db="EMBL/GenBank/DDBJ databases">
        <authorList>
            <person name="Yamashiro T."/>
            <person name="Shiraishi A."/>
            <person name="Satake H."/>
            <person name="Nakayama K."/>
        </authorList>
    </citation>
    <scope>NUCLEOTIDE SEQUENCE</scope>
</reference>
<keyword evidence="2" id="KW-0695">RNA-directed DNA polymerase</keyword>
<feature type="domain" description="Replication protein A 70 kDa DNA-binding subunit B/D first OB fold" evidence="1">
    <location>
        <begin position="132"/>
        <end position="227"/>
    </location>
</feature>
<dbReference type="InterPro" id="IPR012340">
    <property type="entry name" value="NA-bd_OB-fold"/>
</dbReference>
<protein>
    <submittedName>
        <fullName evidence="2">Reverse transcriptase domain-containing protein</fullName>
    </submittedName>
</protein>
<accession>A0ABQ4ZS76</accession>
<dbReference type="Pfam" id="PF02721">
    <property type="entry name" value="DUF223"/>
    <property type="match status" value="1"/>
</dbReference>
<evidence type="ECO:0000313" key="2">
    <source>
        <dbReference type="EMBL" id="GJS91797.1"/>
    </source>
</evidence>
<name>A0ABQ4ZS76_9ASTR</name>
<gene>
    <name evidence="2" type="ORF">Tco_0774433</name>
</gene>
<organism evidence="2 3">
    <name type="scientific">Tanacetum coccineum</name>
    <dbReference type="NCBI Taxonomy" id="301880"/>
    <lineage>
        <taxon>Eukaryota</taxon>
        <taxon>Viridiplantae</taxon>
        <taxon>Streptophyta</taxon>
        <taxon>Embryophyta</taxon>
        <taxon>Tracheophyta</taxon>
        <taxon>Spermatophyta</taxon>
        <taxon>Magnoliopsida</taxon>
        <taxon>eudicotyledons</taxon>
        <taxon>Gunneridae</taxon>
        <taxon>Pentapetalae</taxon>
        <taxon>asterids</taxon>
        <taxon>campanulids</taxon>
        <taxon>Asterales</taxon>
        <taxon>Asteraceae</taxon>
        <taxon>Asteroideae</taxon>
        <taxon>Anthemideae</taxon>
        <taxon>Anthemidinae</taxon>
        <taxon>Tanacetum</taxon>
    </lineage>
</organism>
<reference evidence="2" key="1">
    <citation type="journal article" date="2022" name="Int. J. Mol. Sci.">
        <title>Draft Genome of Tanacetum Coccineum: Genomic Comparison of Closely Related Tanacetum-Family Plants.</title>
        <authorList>
            <person name="Yamashiro T."/>
            <person name="Shiraishi A."/>
            <person name="Nakayama K."/>
            <person name="Satake H."/>
        </authorList>
    </citation>
    <scope>NUCLEOTIDE SEQUENCE</scope>
</reference>
<dbReference type="PANTHER" id="PTHR47165">
    <property type="entry name" value="OS03G0429900 PROTEIN"/>
    <property type="match status" value="1"/>
</dbReference>
<dbReference type="Proteomes" id="UP001151760">
    <property type="component" value="Unassembled WGS sequence"/>
</dbReference>
<dbReference type="Gene3D" id="2.40.50.140">
    <property type="entry name" value="Nucleic acid-binding proteins"/>
    <property type="match status" value="1"/>
</dbReference>
<proteinExistence type="predicted"/>
<dbReference type="PANTHER" id="PTHR47165:SF4">
    <property type="entry name" value="OS03G0429900 PROTEIN"/>
    <property type="match status" value="1"/>
</dbReference>
<keyword evidence="2" id="KW-0808">Transferase</keyword>